<organism evidence="1">
    <name type="scientific">gut metagenome</name>
    <dbReference type="NCBI Taxonomy" id="749906"/>
    <lineage>
        <taxon>unclassified sequences</taxon>
        <taxon>metagenomes</taxon>
        <taxon>organismal metagenomes</taxon>
    </lineage>
</organism>
<dbReference type="GO" id="GO:0004386">
    <property type="term" value="F:helicase activity"/>
    <property type="evidence" value="ECO:0007669"/>
    <property type="project" value="UniProtKB-KW"/>
</dbReference>
<sequence length="634" mass="72957">MAYAAPAQYVDSHQYREKVEVYTCMRLVVAELFQDSFSGWLDGNLVKVDISDHLYLLDLLRVGSTVNLLDAHRSGDLVVPNMVIYEPDYLIDVTALTACIRPYGRHPLNYFLSRLQPRQCTAAILLGNVANDFMDDCVNNGADSDYYQAIQRNFHNNLLDYLFLEGGLPDDFFLNTRIQYDNIRSSVLSTLPSHEVGISTREVVLEPSFICEALGLRGRLDVMTRNGAKLIELKSGKADGEYYGKVQPKLEHVLQMSLYKEILHYNLGLKREEINAFLFYSRYPRFFDERSSVTAVRSILNLRNEIVGLERDLREGKFDDYLPLLNTETLNTKQLNDRFYHRYLFPQLQNLLMPLQRLADADFSLEHHYFKAYLTFIYREQFLAKTNDNRPESTRGFARTWTSDVTTKQLSGDILVGLKIRDLKGDGVVERIVFDLPDYGEQFIPNFNIGEMVQCYACPNVHDNVLSQQLVRGNIEQITDHSLTLVLAYSQRRHYFQTDVPYAIEHDSTDMGSSLALKGLYAFLQADADRRALLLGQRELRVDTCRQLISHPETKVRDIVLQAKQARDYFLLVGPPGTGKRMWPCIPWWWSSCFLKRLENVRGPSCSWPIPTGRWMKSVACWSGFCASILGRIM</sequence>
<name>J9GNZ4_9ZZZZ</name>
<comment type="caution">
    <text evidence="1">The sequence shown here is derived from an EMBL/GenBank/DDBJ whole genome shotgun (WGS) entry which is preliminary data.</text>
</comment>
<proteinExistence type="predicted"/>
<evidence type="ECO:0000313" key="1">
    <source>
        <dbReference type="EMBL" id="EJX09409.1"/>
    </source>
</evidence>
<keyword evidence="1" id="KW-0547">Nucleotide-binding</keyword>
<accession>J9GNZ4</accession>
<dbReference type="InterPro" id="IPR011604">
    <property type="entry name" value="PDDEXK-like_dom_sf"/>
</dbReference>
<dbReference type="EMBL" id="AMCI01000398">
    <property type="protein sequence ID" value="EJX09409.1"/>
    <property type="molecule type" value="Genomic_DNA"/>
</dbReference>
<gene>
    <name evidence="1" type="ORF">EVA_02482</name>
</gene>
<keyword evidence="1" id="KW-0067">ATP-binding</keyword>
<keyword evidence="1" id="KW-0378">Hydrolase</keyword>
<reference evidence="1" key="1">
    <citation type="journal article" date="2012" name="PLoS ONE">
        <title>Gene sets for utilization of primary and secondary nutrition supplies in the distal gut of endangered iberian lynx.</title>
        <authorList>
            <person name="Alcaide M."/>
            <person name="Messina E."/>
            <person name="Richter M."/>
            <person name="Bargiela R."/>
            <person name="Peplies J."/>
            <person name="Huws S.A."/>
            <person name="Newbold C.J."/>
            <person name="Golyshin P.N."/>
            <person name="Simon M.A."/>
            <person name="Lopez G."/>
            <person name="Yakimov M.M."/>
            <person name="Ferrer M."/>
        </authorList>
    </citation>
    <scope>NUCLEOTIDE SEQUENCE</scope>
</reference>
<dbReference type="AlphaFoldDB" id="J9GNZ4"/>
<keyword evidence="1" id="KW-0347">Helicase</keyword>
<protein>
    <submittedName>
        <fullName evidence="1">DNA helicase</fullName>
    </submittedName>
</protein>
<dbReference type="Gene3D" id="3.90.320.10">
    <property type="match status" value="1"/>
</dbReference>